<feature type="transmembrane region" description="Helical" evidence="7">
    <location>
        <begin position="169"/>
        <end position="188"/>
    </location>
</feature>
<evidence type="ECO:0000256" key="3">
    <source>
        <dbReference type="ARBA" id="ARBA00022475"/>
    </source>
</evidence>
<keyword evidence="12" id="KW-1185">Reference proteome</keyword>
<dbReference type="AlphaFoldDB" id="A0AA45W7U0"/>
<keyword evidence="6 7" id="KW-0472">Membrane</keyword>
<dbReference type="Pfam" id="PF00528">
    <property type="entry name" value="BPD_transp_1"/>
    <property type="match status" value="1"/>
</dbReference>
<evidence type="ECO:0000256" key="5">
    <source>
        <dbReference type="ARBA" id="ARBA00022989"/>
    </source>
</evidence>
<dbReference type="PANTHER" id="PTHR43163:SF6">
    <property type="entry name" value="DIPEPTIDE TRANSPORT SYSTEM PERMEASE PROTEIN DPPB-RELATED"/>
    <property type="match status" value="1"/>
</dbReference>
<dbReference type="Proteomes" id="UP001215549">
    <property type="component" value="Chromosome"/>
</dbReference>
<evidence type="ECO:0000256" key="4">
    <source>
        <dbReference type="ARBA" id="ARBA00022692"/>
    </source>
</evidence>
<proteinExistence type="inferred from homology"/>
<keyword evidence="3" id="KW-1003">Cell membrane</keyword>
<accession>A0AA45W7U0</accession>
<reference evidence="9 11" key="1">
    <citation type="submission" date="2017-01" db="EMBL/GenBank/DDBJ databases">
        <authorList>
            <person name="Varghese N."/>
            <person name="Submissions S."/>
        </authorList>
    </citation>
    <scope>NUCLEOTIDE SEQUENCE [LARGE SCALE GENOMIC DNA]</scope>
    <source>
        <strain evidence="9 11">DSM 18447</strain>
    </source>
</reference>
<evidence type="ECO:0000256" key="6">
    <source>
        <dbReference type="ARBA" id="ARBA00023136"/>
    </source>
</evidence>
<evidence type="ECO:0000256" key="7">
    <source>
        <dbReference type="RuleBase" id="RU363032"/>
    </source>
</evidence>
<dbReference type="SUPFAM" id="SSF161098">
    <property type="entry name" value="MetI-like"/>
    <property type="match status" value="1"/>
</dbReference>
<reference evidence="10 12" key="2">
    <citation type="submission" date="2021-01" db="EMBL/GenBank/DDBJ databases">
        <title>Biogeographic distribution of Paracoccus.</title>
        <authorList>
            <person name="Hollensteiner J."/>
            <person name="Leineberger J."/>
            <person name="Brinkhoff T."/>
            <person name="Daniel R."/>
        </authorList>
    </citation>
    <scope>NUCLEOTIDE SEQUENCE [LARGE SCALE GENOMIC DNA]</scope>
    <source>
        <strain evidence="10 12">DSM 18447</strain>
    </source>
</reference>
<feature type="domain" description="ABC transmembrane type-1" evidence="8">
    <location>
        <begin position="95"/>
        <end position="296"/>
    </location>
</feature>
<dbReference type="InterPro" id="IPR035906">
    <property type="entry name" value="MetI-like_sf"/>
</dbReference>
<feature type="transmembrane region" description="Helical" evidence="7">
    <location>
        <begin position="227"/>
        <end position="253"/>
    </location>
</feature>
<dbReference type="EMBL" id="FTOU01000021">
    <property type="protein sequence ID" value="SIT12358.1"/>
    <property type="molecule type" value="Genomic_DNA"/>
</dbReference>
<name>A0AA45W7U0_9RHOB</name>
<organism evidence="9 11">
    <name type="scientific">Paracoccus saliphilus</name>
    <dbReference type="NCBI Taxonomy" id="405559"/>
    <lineage>
        <taxon>Bacteria</taxon>
        <taxon>Pseudomonadati</taxon>
        <taxon>Pseudomonadota</taxon>
        <taxon>Alphaproteobacteria</taxon>
        <taxon>Rhodobacterales</taxon>
        <taxon>Paracoccaceae</taxon>
        <taxon>Paracoccus</taxon>
    </lineage>
</organism>
<dbReference type="GO" id="GO:0005886">
    <property type="term" value="C:plasma membrane"/>
    <property type="evidence" value="ECO:0007669"/>
    <property type="project" value="UniProtKB-SubCell"/>
</dbReference>
<dbReference type="PROSITE" id="PS50928">
    <property type="entry name" value="ABC_TM1"/>
    <property type="match status" value="1"/>
</dbReference>
<evidence type="ECO:0000313" key="11">
    <source>
        <dbReference type="Proteomes" id="UP000186216"/>
    </source>
</evidence>
<keyword evidence="4 7" id="KW-0812">Transmembrane</keyword>
<sequence length="304" mass="32953">MKNFVLIKIIEAMIALWVITLIVFGLTHLSGNPAGALLPDDATQEQIDFLIQRLGLDQPLHIQYIKFLGGALQGDFGMSMKWPGEPAMGVVFDRLPATLLLGGVAMFISIVIAIPLGVMSAVHKGKTIDSVAQGIALIGQSMPSFWLGILLIWAFAVGLKWLPTSGSGTFMHLILPAISIAWFQISALTRLTRSSMLEVLDAEYIKLARAKGVSEPMITWKHALSNAAIVPLTYFGVLAGSVLTGSVVIETVFSWPGLGWTAIEAIKARDFPVVQSVVVVFAIIFILANLLVDLLYAYVDPRIR</sequence>
<comment type="similarity">
    <text evidence="7">Belongs to the binding-protein-dependent transport system permease family.</text>
</comment>
<evidence type="ECO:0000256" key="1">
    <source>
        <dbReference type="ARBA" id="ARBA00004651"/>
    </source>
</evidence>
<feature type="transmembrane region" description="Helical" evidence="7">
    <location>
        <begin position="273"/>
        <end position="299"/>
    </location>
</feature>
<dbReference type="Gene3D" id="1.10.3720.10">
    <property type="entry name" value="MetI-like"/>
    <property type="match status" value="1"/>
</dbReference>
<evidence type="ECO:0000259" key="8">
    <source>
        <dbReference type="PROSITE" id="PS50928"/>
    </source>
</evidence>
<evidence type="ECO:0000313" key="10">
    <source>
        <dbReference type="EMBL" id="WCR01566.1"/>
    </source>
</evidence>
<dbReference type="RefSeq" id="WP_076528297.1">
    <property type="nucleotide sequence ID" value="NZ_CP067140.1"/>
</dbReference>
<keyword evidence="2 7" id="KW-0813">Transport</keyword>
<dbReference type="EMBL" id="CP067140">
    <property type="protein sequence ID" value="WCR01566.1"/>
    <property type="molecule type" value="Genomic_DNA"/>
</dbReference>
<dbReference type="CDD" id="cd06261">
    <property type="entry name" value="TM_PBP2"/>
    <property type="match status" value="1"/>
</dbReference>
<dbReference type="Pfam" id="PF19300">
    <property type="entry name" value="BPD_transp_1_N"/>
    <property type="match status" value="1"/>
</dbReference>
<comment type="subcellular location">
    <subcellularLocation>
        <location evidence="1 7">Cell membrane</location>
        <topology evidence="1 7">Multi-pass membrane protein</topology>
    </subcellularLocation>
</comment>
<evidence type="ECO:0000313" key="9">
    <source>
        <dbReference type="EMBL" id="SIT12358.1"/>
    </source>
</evidence>
<feature type="transmembrane region" description="Helical" evidence="7">
    <location>
        <begin position="99"/>
        <end position="122"/>
    </location>
</feature>
<protein>
    <submittedName>
        <fullName evidence="10">ABC transporter permease</fullName>
    </submittedName>
    <submittedName>
        <fullName evidence="9">Peptide/nickel transport system permease protein</fullName>
    </submittedName>
</protein>
<dbReference type="InterPro" id="IPR000515">
    <property type="entry name" value="MetI-like"/>
</dbReference>
<keyword evidence="5 7" id="KW-1133">Transmembrane helix</keyword>
<gene>
    <name evidence="10" type="ORF">JHX88_11510</name>
    <name evidence="9" type="ORF">SAMN05421772_12124</name>
</gene>
<evidence type="ECO:0000313" key="12">
    <source>
        <dbReference type="Proteomes" id="UP001215549"/>
    </source>
</evidence>
<evidence type="ECO:0000256" key="2">
    <source>
        <dbReference type="ARBA" id="ARBA00022448"/>
    </source>
</evidence>
<dbReference type="InterPro" id="IPR045621">
    <property type="entry name" value="BPD_transp_1_N"/>
</dbReference>
<feature type="transmembrane region" description="Helical" evidence="7">
    <location>
        <begin position="12"/>
        <end position="31"/>
    </location>
</feature>
<dbReference type="PANTHER" id="PTHR43163">
    <property type="entry name" value="DIPEPTIDE TRANSPORT SYSTEM PERMEASE PROTEIN DPPB-RELATED"/>
    <property type="match status" value="1"/>
</dbReference>
<feature type="transmembrane region" description="Helical" evidence="7">
    <location>
        <begin position="134"/>
        <end position="157"/>
    </location>
</feature>
<dbReference type="GO" id="GO:0055085">
    <property type="term" value="P:transmembrane transport"/>
    <property type="evidence" value="ECO:0007669"/>
    <property type="project" value="InterPro"/>
</dbReference>
<dbReference type="Proteomes" id="UP000186216">
    <property type="component" value="Unassembled WGS sequence"/>
</dbReference>